<dbReference type="Proteomes" id="UP000287416">
    <property type="component" value="Segment"/>
</dbReference>
<evidence type="ECO:0000313" key="3">
    <source>
        <dbReference type="Proteomes" id="UP000287416"/>
    </source>
</evidence>
<proteinExistence type="predicted"/>
<reference evidence="2 3" key="1">
    <citation type="submission" date="2018-12" db="EMBL/GenBank/DDBJ databases">
        <title>Successful treatment of antibiotic resistant microbial bone infection with bacteriophages.</title>
        <authorList>
            <person name="Nir-Paz R."/>
            <person name="Gelman D."/>
            <person name="Khouri A."/>
            <person name="Sisson B.M."/>
            <person name="Fackler J."/>
            <person name="Oren S.A."/>
            <person name="Khalifa L."/>
            <person name="Rimon A."/>
            <person name="Glazer S.C."/>
            <person name="Moses A.E."/>
            <person name="Yoram W."/>
            <person name="Schooley R.T."/>
            <person name="Hazan R."/>
        </authorList>
    </citation>
    <scope>NUCLEOTIDE SEQUENCE [LARGE SCALE GENOMIC DNA]</scope>
</reference>
<accession>A0A3Q9R7B7</accession>
<keyword evidence="3" id="KW-1185">Reference proteome</keyword>
<name>A0A3Q9R7B7_9CAUD</name>
<evidence type="ECO:0000256" key="1">
    <source>
        <dbReference type="SAM" id="Phobius"/>
    </source>
</evidence>
<keyword evidence="1" id="KW-0812">Transmembrane</keyword>
<dbReference type="RefSeq" id="YP_009882265.1">
    <property type="nucleotide sequence ID" value="NC_049445.1"/>
</dbReference>
<feature type="transmembrane region" description="Helical" evidence="1">
    <location>
        <begin position="45"/>
        <end position="64"/>
    </location>
</feature>
<dbReference type="GeneID" id="55811561"/>
<keyword evidence="1" id="KW-1133">Transmembrane helix</keyword>
<organism evidence="2 3">
    <name type="scientific">Acinetobacter phage AbTZA1</name>
    <dbReference type="NCBI Taxonomy" id="2500827"/>
    <lineage>
        <taxon>Viruses</taxon>
        <taxon>Duplodnaviria</taxon>
        <taxon>Heunggongvirae</taxon>
        <taxon>Uroviricota</taxon>
        <taxon>Caudoviricetes</taxon>
        <taxon>Pantevenvirales</taxon>
        <taxon>Straboviridae</taxon>
        <taxon>Twarogvirinae</taxon>
        <taxon>Hadassahvirus</taxon>
        <taxon>Hadassahvirus azbtza1</taxon>
    </lineage>
</organism>
<dbReference type="KEGG" id="vg:55811561"/>
<keyword evidence="1" id="KW-0472">Membrane</keyword>
<dbReference type="EMBL" id="MK278860">
    <property type="protein sequence ID" value="AZU98749.1"/>
    <property type="molecule type" value="Genomic_DNA"/>
</dbReference>
<evidence type="ECO:0000313" key="2">
    <source>
        <dbReference type="EMBL" id="AZU98749.1"/>
    </source>
</evidence>
<feature type="transmembrane region" description="Helical" evidence="1">
    <location>
        <begin position="12"/>
        <end position="33"/>
    </location>
</feature>
<sequence length="71" mass="7920">MKAKVIELFETTAYWVFFVGILVSLCTAIFGIFMTNAEIKTMGMISLKFIFISMVFALISAIIANRSKSAE</sequence>
<protein>
    <submittedName>
        <fullName evidence="2">Uncharacterized protein</fullName>
    </submittedName>
</protein>